<proteinExistence type="predicted"/>
<name>A0A0C9W965_9AGAM</name>
<evidence type="ECO:0000313" key="2">
    <source>
        <dbReference type="EMBL" id="KIJ64198.1"/>
    </source>
</evidence>
<sequence>MCALFLSLDDNDTPTPLAMATSGSQAPATEPLEYLLNDRINLMAATTVPGIAYGIMLSLYATCAYFLVQNLRRCRFSGSSRSEWYKNLFWLAYTTTLFILATIYTASDAQNAALGLVIVLQCIDPEIHPTGFFEIIALLIILWIARGKAWCDKTQAVLSTIQFASARVEGSVMVGELAGVREDVIELGGLGQVPDDFPRNKQIW</sequence>
<accession>A0A0C9W965</accession>
<organism evidence="2 3">
    <name type="scientific">Hydnomerulius pinastri MD-312</name>
    <dbReference type="NCBI Taxonomy" id="994086"/>
    <lineage>
        <taxon>Eukaryota</taxon>
        <taxon>Fungi</taxon>
        <taxon>Dikarya</taxon>
        <taxon>Basidiomycota</taxon>
        <taxon>Agaricomycotina</taxon>
        <taxon>Agaricomycetes</taxon>
        <taxon>Agaricomycetidae</taxon>
        <taxon>Boletales</taxon>
        <taxon>Boletales incertae sedis</taxon>
        <taxon>Leucogyrophana</taxon>
    </lineage>
</organism>
<keyword evidence="3" id="KW-1185">Reference proteome</keyword>
<evidence type="ECO:0000313" key="3">
    <source>
        <dbReference type="Proteomes" id="UP000053820"/>
    </source>
</evidence>
<dbReference type="HOGENOM" id="CLU_1343422_0_0_1"/>
<feature type="transmembrane region" description="Helical" evidence="1">
    <location>
        <begin position="42"/>
        <end position="68"/>
    </location>
</feature>
<protein>
    <submittedName>
        <fullName evidence="2">Uncharacterized protein</fullName>
    </submittedName>
</protein>
<dbReference type="Proteomes" id="UP000053820">
    <property type="component" value="Unassembled WGS sequence"/>
</dbReference>
<evidence type="ECO:0000256" key="1">
    <source>
        <dbReference type="SAM" id="Phobius"/>
    </source>
</evidence>
<gene>
    <name evidence="2" type="ORF">HYDPIDRAFT_40434</name>
</gene>
<keyword evidence="1" id="KW-0812">Transmembrane</keyword>
<reference evidence="2 3" key="1">
    <citation type="submission" date="2014-04" db="EMBL/GenBank/DDBJ databases">
        <title>Evolutionary Origins and Diversification of the Mycorrhizal Mutualists.</title>
        <authorList>
            <consortium name="DOE Joint Genome Institute"/>
            <consortium name="Mycorrhizal Genomics Consortium"/>
            <person name="Kohler A."/>
            <person name="Kuo A."/>
            <person name="Nagy L.G."/>
            <person name="Floudas D."/>
            <person name="Copeland A."/>
            <person name="Barry K.W."/>
            <person name="Cichocki N."/>
            <person name="Veneault-Fourrey C."/>
            <person name="LaButti K."/>
            <person name="Lindquist E.A."/>
            <person name="Lipzen A."/>
            <person name="Lundell T."/>
            <person name="Morin E."/>
            <person name="Murat C."/>
            <person name="Riley R."/>
            <person name="Ohm R."/>
            <person name="Sun H."/>
            <person name="Tunlid A."/>
            <person name="Henrissat B."/>
            <person name="Grigoriev I.V."/>
            <person name="Hibbett D.S."/>
            <person name="Martin F."/>
        </authorList>
    </citation>
    <scope>NUCLEOTIDE SEQUENCE [LARGE SCALE GENOMIC DNA]</scope>
    <source>
        <strain evidence="2 3">MD-312</strain>
    </source>
</reference>
<dbReference type="EMBL" id="KN839847">
    <property type="protein sequence ID" value="KIJ64198.1"/>
    <property type="molecule type" value="Genomic_DNA"/>
</dbReference>
<dbReference type="AlphaFoldDB" id="A0A0C9W965"/>
<feature type="transmembrane region" description="Helical" evidence="1">
    <location>
        <begin position="88"/>
        <end position="107"/>
    </location>
</feature>
<feature type="transmembrane region" description="Helical" evidence="1">
    <location>
        <begin position="127"/>
        <end position="145"/>
    </location>
</feature>
<keyword evidence="1" id="KW-1133">Transmembrane helix</keyword>
<keyword evidence="1" id="KW-0472">Membrane</keyword>